<evidence type="ECO:0000256" key="6">
    <source>
        <dbReference type="SAM" id="Phobius"/>
    </source>
</evidence>
<evidence type="ECO:0000256" key="2">
    <source>
        <dbReference type="ARBA" id="ARBA00022475"/>
    </source>
</evidence>
<dbReference type="GO" id="GO:0005886">
    <property type="term" value="C:plasma membrane"/>
    <property type="evidence" value="ECO:0007669"/>
    <property type="project" value="UniProtKB-SubCell"/>
</dbReference>
<keyword evidence="3 6" id="KW-0812">Transmembrane</keyword>
<name>A0AB38YGU2_9GAMM</name>
<comment type="subcellular location">
    <subcellularLocation>
        <location evidence="1">Cell membrane</location>
        <topology evidence="1">Multi-pass membrane protein</topology>
    </subcellularLocation>
</comment>
<dbReference type="Pfam" id="PF09678">
    <property type="entry name" value="Caa3_CtaG"/>
    <property type="match status" value="1"/>
</dbReference>
<accession>A0AB38YGU2</accession>
<feature type="transmembrane region" description="Helical" evidence="6">
    <location>
        <begin position="72"/>
        <end position="90"/>
    </location>
</feature>
<feature type="transmembrane region" description="Helical" evidence="6">
    <location>
        <begin position="245"/>
        <end position="267"/>
    </location>
</feature>
<keyword evidence="2" id="KW-1003">Cell membrane</keyword>
<keyword evidence="4 6" id="KW-1133">Transmembrane helix</keyword>
<sequence>MPLGSPSGQSMVGIVALMAVLWCLPVTAWAHDPITSEGAARWVGVVNVLWLGALWVFYIVGQRRHAPPVWRAVLFHFTCALALITLMGPLDGWAETSTAAHMVQHMLVMVVIGPLWVLSRPFPQWFHAGLKNKAGWHRVTRISQYPMTMAYLHAAAIWFWHLPKPYMLAVEQPWWHWVEHLCFLLTAVGFWWAVLLGGRRNRPLALLAVLFTLMHTGFLGAVLTFANDVLYGEARSIQDQQLAGLIMWVGGGIPYLIAAGWIGHQWLRDLERRMQRIKVANGPLRTR</sequence>
<feature type="transmembrane region" description="Helical" evidence="6">
    <location>
        <begin position="40"/>
        <end position="60"/>
    </location>
</feature>
<gene>
    <name evidence="7" type="ORF">NFC81_01840</name>
</gene>
<evidence type="ECO:0000313" key="7">
    <source>
        <dbReference type="EMBL" id="WLD58550.1"/>
    </source>
</evidence>
<evidence type="ECO:0000256" key="5">
    <source>
        <dbReference type="ARBA" id="ARBA00023136"/>
    </source>
</evidence>
<feature type="transmembrane region" description="Helical" evidence="6">
    <location>
        <begin position="204"/>
        <end position="225"/>
    </location>
</feature>
<feature type="transmembrane region" description="Helical" evidence="6">
    <location>
        <begin position="102"/>
        <end position="122"/>
    </location>
</feature>
<evidence type="ECO:0000256" key="3">
    <source>
        <dbReference type="ARBA" id="ARBA00022692"/>
    </source>
</evidence>
<feature type="transmembrane region" description="Helical" evidence="6">
    <location>
        <begin position="142"/>
        <end position="162"/>
    </location>
</feature>
<dbReference type="InterPro" id="IPR019108">
    <property type="entry name" value="Caa3_assmbl_CtaG-rel"/>
</dbReference>
<dbReference type="AlphaFoldDB" id="A0AB38YGU2"/>
<protein>
    <submittedName>
        <fullName evidence="7">Cytochrome c oxidase assembly protein</fullName>
    </submittedName>
</protein>
<feature type="transmembrane region" description="Helical" evidence="6">
    <location>
        <begin position="174"/>
        <end position="197"/>
    </location>
</feature>
<evidence type="ECO:0000256" key="1">
    <source>
        <dbReference type="ARBA" id="ARBA00004651"/>
    </source>
</evidence>
<dbReference type="RefSeq" id="WP_304995835.1">
    <property type="nucleotide sequence ID" value="NZ_CP101717.1"/>
</dbReference>
<dbReference type="EMBL" id="CP101717">
    <property type="protein sequence ID" value="WLD58550.1"/>
    <property type="molecule type" value="Genomic_DNA"/>
</dbReference>
<evidence type="ECO:0000256" key="4">
    <source>
        <dbReference type="ARBA" id="ARBA00022989"/>
    </source>
</evidence>
<organism evidence="7">
    <name type="scientific">Salinispirillum sp. LH 10-3-1</name>
    <dbReference type="NCBI Taxonomy" id="2952525"/>
    <lineage>
        <taxon>Bacteria</taxon>
        <taxon>Pseudomonadati</taxon>
        <taxon>Pseudomonadota</taxon>
        <taxon>Gammaproteobacteria</taxon>
        <taxon>Oceanospirillales</taxon>
        <taxon>Saccharospirillaceae</taxon>
        <taxon>Salinispirillum</taxon>
    </lineage>
</organism>
<reference evidence="7" key="1">
    <citation type="submission" date="2022-07" db="EMBL/GenBank/DDBJ databases">
        <title>Complete genome sequence of Salinispirillum sp. LH10-3-1 capable of multiple carbohydrate inversion isolated from a soda lake.</title>
        <authorList>
            <person name="Liu J."/>
            <person name="Zhai Y."/>
            <person name="Zhang H."/>
            <person name="Yang H."/>
            <person name="Qu J."/>
            <person name="Li J."/>
        </authorList>
    </citation>
    <scope>NUCLEOTIDE SEQUENCE</scope>
    <source>
        <strain evidence="7">LH 10-3-1</strain>
    </source>
</reference>
<proteinExistence type="predicted"/>
<keyword evidence="5 6" id="KW-0472">Membrane</keyword>